<evidence type="ECO:0000259" key="1">
    <source>
        <dbReference type="Pfam" id="PF01323"/>
    </source>
</evidence>
<evidence type="ECO:0000313" key="3">
    <source>
        <dbReference type="Proteomes" id="UP000295727"/>
    </source>
</evidence>
<dbReference type="AlphaFoldDB" id="A0A4P7D366"/>
<dbReference type="PANTHER" id="PTHR13887">
    <property type="entry name" value="GLUTATHIONE S-TRANSFERASE KAPPA"/>
    <property type="match status" value="1"/>
</dbReference>
<dbReference type="InterPro" id="IPR036249">
    <property type="entry name" value="Thioredoxin-like_sf"/>
</dbReference>
<dbReference type="SUPFAM" id="SSF52833">
    <property type="entry name" value="Thioredoxin-like"/>
    <property type="match status" value="1"/>
</dbReference>
<name>A0A4P7D366_9BURK</name>
<dbReference type="OrthoDB" id="9799122at2"/>
<dbReference type="CDD" id="cd03024">
    <property type="entry name" value="DsbA_FrnE"/>
    <property type="match status" value="1"/>
</dbReference>
<dbReference type="EMBL" id="CP038150">
    <property type="protein sequence ID" value="QBR02398.1"/>
    <property type="molecule type" value="Genomic_DNA"/>
</dbReference>
<reference evidence="2 3" key="1">
    <citation type="submission" date="2019-03" db="EMBL/GenBank/DDBJ databases">
        <title>Paraburkholderia sp. 7MH5, isolated from subtropical forest soil.</title>
        <authorList>
            <person name="Gao Z.-H."/>
            <person name="Qiu L.-H."/>
        </authorList>
    </citation>
    <scope>NUCLEOTIDE SEQUENCE [LARGE SCALE GENOMIC DNA]</scope>
    <source>
        <strain evidence="2 3">7MH5</strain>
    </source>
</reference>
<protein>
    <submittedName>
        <fullName evidence="2">DsbA family oxidoreductase</fullName>
    </submittedName>
</protein>
<dbReference type="Proteomes" id="UP000295727">
    <property type="component" value="Chromosome 3"/>
</dbReference>
<dbReference type="GO" id="GO:0016491">
    <property type="term" value="F:oxidoreductase activity"/>
    <property type="evidence" value="ECO:0007669"/>
    <property type="project" value="InterPro"/>
</dbReference>
<organism evidence="2 3">
    <name type="scientific">Paraburkholderia pallida</name>
    <dbReference type="NCBI Taxonomy" id="2547399"/>
    <lineage>
        <taxon>Bacteria</taxon>
        <taxon>Pseudomonadati</taxon>
        <taxon>Pseudomonadota</taxon>
        <taxon>Betaproteobacteria</taxon>
        <taxon>Burkholderiales</taxon>
        <taxon>Burkholderiaceae</taxon>
        <taxon>Paraburkholderia</taxon>
    </lineage>
</organism>
<feature type="domain" description="DSBA-like thioredoxin" evidence="1">
    <location>
        <begin position="10"/>
        <end position="204"/>
    </location>
</feature>
<dbReference type="Pfam" id="PF01323">
    <property type="entry name" value="DSBA"/>
    <property type="match status" value="1"/>
</dbReference>
<dbReference type="PANTHER" id="PTHR13887:SF41">
    <property type="entry name" value="THIOREDOXIN SUPERFAMILY PROTEIN"/>
    <property type="match status" value="1"/>
</dbReference>
<gene>
    <name evidence="2" type="ORF">E1956_31990</name>
</gene>
<evidence type="ECO:0000313" key="2">
    <source>
        <dbReference type="EMBL" id="QBR02398.1"/>
    </source>
</evidence>
<accession>A0A4P7D366</accession>
<dbReference type="InterPro" id="IPR001853">
    <property type="entry name" value="DSBA-like_thioredoxin_dom"/>
</dbReference>
<proteinExistence type="predicted"/>
<sequence>MHSPARELRVEFYFDFVCPWCLIGKRNLEAAISALEARQPRMNVQIVWRPVELLPHTPVGGVPYEAFYLARLGSAQAVAQRRAQVMQAALGAGVELAFERIRVFPNTAAAHELVACATDKACGHDSGRQAALIERLFMAYFCEGEDIGDVGTLSRIALACGIGDTAPARRPESAAAQIEGVPYFVFGGRYAVSGAQPPGVLLDAMLRAVDLMEAQSHGA</sequence>
<keyword evidence="3" id="KW-1185">Reference proteome</keyword>
<dbReference type="Gene3D" id="3.40.30.10">
    <property type="entry name" value="Glutaredoxin"/>
    <property type="match status" value="1"/>
</dbReference>
<dbReference type="KEGG" id="ppai:E1956_31990"/>